<comment type="similarity">
    <text evidence="3">Belongs to the methyltransferase superfamily. Type-7 methyltransferase family.</text>
</comment>
<dbReference type="SUPFAM" id="SSF53335">
    <property type="entry name" value="S-adenosyl-L-methionine-dependent methyltransferases"/>
    <property type="match status" value="1"/>
</dbReference>
<dbReference type="InterPro" id="IPR042086">
    <property type="entry name" value="MeTrfase_capping"/>
</dbReference>
<dbReference type="GO" id="GO:0032259">
    <property type="term" value="P:methylation"/>
    <property type="evidence" value="ECO:0007669"/>
    <property type="project" value="UniProtKB-KW"/>
</dbReference>
<dbReference type="GO" id="GO:0046872">
    <property type="term" value="F:metal ion binding"/>
    <property type="evidence" value="ECO:0007669"/>
    <property type="project" value="UniProtKB-KW"/>
</dbReference>
<dbReference type="PANTHER" id="PTHR31009">
    <property type="entry name" value="S-ADENOSYL-L-METHIONINE:CARBOXYL METHYLTRANSFERASE FAMILY PROTEIN"/>
    <property type="match status" value="1"/>
</dbReference>
<keyword evidence="4" id="KW-0489">Methyltransferase</keyword>
<dbReference type="InterPro" id="IPR029063">
    <property type="entry name" value="SAM-dependent_MTases_sf"/>
</dbReference>
<feature type="non-terminal residue" evidence="8">
    <location>
        <position position="1"/>
    </location>
</feature>
<dbReference type="Pfam" id="PF03492">
    <property type="entry name" value="Methyltransf_7"/>
    <property type="match status" value="1"/>
</dbReference>
<gene>
    <name evidence="8" type="ORF">ACH5RR_006951</name>
</gene>
<evidence type="ECO:0000256" key="3">
    <source>
        <dbReference type="ARBA" id="ARBA00007967"/>
    </source>
</evidence>
<protein>
    <recommendedName>
        <fullName evidence="10">S-adenosylmethionine-dependent methyltransferase</fullName>
    </recommendedName>
</protein>
<comment type="caution">
    <text evidence="8">The sequence shown here is derived from an EMBL/GenBank/DDBJ whole genome shotgun (WGS) entry which is preliminary data.</text>
</comment>
<accession>A0ABD3AQG2</accession>
<keyword evidence="9" id="KW-1185">Reference proteome</keyword>
<dbReference type="Gene3D" id="3.40.50.150">
    <property type="entry name" value="Vaccinia Virus protein VP39"/>
    <property type="match status" value="1"/>
</dbReference>
<dbReference type="Proteomes" id="UP001630127">
    <property type="component" value="Unassembled WGS sequence"/>
</dbReference>
<evidence type="ECO:0000256" key="6">
    <source>
        <dbReference type="ARBA" id="ARBA00022723"/>
    </source>
</evidence>
<organism evidence="8 9">
    <name type="scientific">Cinchona calisaya</name>
    <dbReference type="NCBI Taxonomy" id="153742"/>
    <lineage>
        <taxon>Eukaryota</taxon>
        <taxon>Viridiplantae</taxon>
        <taxon>Streptophyta</taxon>
        <taxon>Embryophyta</taxon>
        <taxon>Tracheophyta</taxon>
        <taxon>Spermatophyta</taxon>
        <taxon>Magnoliopsida</taxon>
        <taxon>eudicotyledons</taxon>
        <taxon>Gunneridae</taxon>
        <taxon>Pentapetalae</taxon>
        <taxon>asterids</taxon>
        <taxon>lamiids</taxon>
        <taxon>Gentianales</taxon>
        <taxon>Rubiaceae</taxon>
        <taxon>Cinchonoideae</taxon>
        <taxon>Cinchoneae</taxon>
        <taxon>Cinchona</taxon>
    </lineage>
</organism>
<evidence type="ECO:0000256" key="1">
    <source>
        <dbReference type="ARBA" id="ARBA00001946"/>
    </source>
</evidence>
<reference evidence="8 9" key="1">
    <citation type="submission" date="2024-11" db="EMBL/GenBank/DDBJ databases">
        <title>A near-complete genome assembly of Cinchona calisaya.</title>
        <authorList>
            <person name="Lian D.C."/>
            <person name="Zhao X.W."/>
            <person name="Wei L."/>
        </authorList>
    </citation>
    <scope>NUCLEOTIDE SEQUENCE [LARGE SCALE GENOMIC DNA]</scope>
    <source>
        <tissue evidence="8">Nenye</tissue>
    </source>
</reference>
<evidence type="ECO:0000313" key="8">
    <source>
        <dbReference type="EMBL" id="KAL3533430.1"/>
    </source>
</evidence>
<evidence type="ECO:0000256" key="5">
    <source>
        <dbReference type="ARBA" id="ARBA00022679"/>
    </source>
</evidence>
<evidence type="ECO:0008006" key="10">
    <source>
        <dbReference type="Google" id="ProtNLM"/>
    </source>
</evidence>
<dbReference type="InterPro" id="IPR005299">
    <property type="entry name" value="MeTrfase_7"/>
</dbReference>
<proteinExistence type="inferred from homology"/>
<evidence type="ECO:0000256" key="7">
    <source>
        <dbReference type="ARBA" id="ARBA00022842"/>
    </source>
</evidence>
<dbReference type="GO" id="GO:0008168">
    <property type="term" value="F:methyltransferase activity"/>
    <property type="evidence" value="ECO:0007669"/>
    <property type="project" value="UniProtKB-KW"/>
</dbReference>
<name>A0ABD3AQG2_9GENT</name>
<evidence type="ECO:0000313" key="9">
    <source>
        <dbReference type="Proteomes" id="UP001630127"/>
    </source>
</evidence>
<comment type="cofactor">
    <cofactor evidence="1">
        <name>Mg(2+)</name>
        <dbReference type="ChEBI" id="CHEBI:18420"/>
    </cofactor>
</comment>
<evidence type="ECO:0000256" key="2">
    <source>
        <dbReference type="ARBA" id="ARBA00004913"/>
    </source>
</evidence>
<comment type="pathway">
    <text evidence="2">Alkaloid biosynthesis.</text>
</comment>
<dbReference type="Gene3D" id="1.10.1200.270">
    <property type="entry name" value="Methyltransferase, alpha-helical capping domain"/>
    <property type="match status" value="1"/>
</dbReference>
<dbReference type="EMBL" id="JBJUIK010000003">
    <property type="protein sequence ID" value="KAL3533430.1"/>
    <property type="molecule type" value="Genomic_DNA"/>
</dbReference>
<keyword evidence="7" id="KW-0460">Magnesium</keyword>
<keyword evidence="6" id="KW-0479">Metal-binding</keyword>
<keyword evidence="5" id="KW-0808">Transferase</keyword>
<dbReference type="AlphaFoldDB" id="A0ABD3AQG2"/>
<evidence type="ECO:0000256" key="4">
    <source>
        <dbReference type="ARBA" id="ARBA00022603"/>
    </source>
</evidence>
<sequence length="331" mass="37384">KTAVDRTKDLLVVSISKNLNLNDKFTRSSSFRIADLGCSIGPTTFYVMDIIIKAVRDKYKAEERTANIPEFFVFFNDHITNDFNALFASLPGERQYIAAGVPGSFHGRLFPKAALDFIYSSNALHWLSKAPKELSDKNSPAYNVERIFYINSPTAVCDAYLAQFTKDMESFLSARAQELISGGLMVLLFPGRMNGAGRSAYTSGGHSFFPLEAILLELEKEGMVSKNEMEHFNVPIYYPSPDELTSIIQRNDNFEIVQLDIFSEKSMPVVSKQILRAAMGGMLSSHFRIEIMEEIFVRYEKNIPSLCLRNQNAPECDAVLIYIALWCKKSW</sequence>